<keyword evidence="2" id="KW-1185">Reference proteome</keyword>
<gene>
    <name evidence="1" type="ORF">NVIE_016740</name>
</gene>
<dbReference type="EMBL" id="CP007536">
    <property type="protein sequence ID" value="AIC15927.1"/>
    <property type="molecule type" value="Genomic_DNA"/>
</dbReference>
<protein>
    <submittedName>
        <fullName evidence="1">Uncharacterized protein</fullName>
    </submittedName>
</protein>
<evidence type="ECO:0000313" key="1">
    <source>
        <dbReference type="EMBL" id="AIC15927.1"/>
    </source>
</evidence>
<dbReference type="STRING" id="926571.NVIE_016740"/>
<dbReference type="AlphaFoldDB" id="A0A060HS03"/>
<accession>A0A060HS03</accession>
<proteinExistence type="predicted"/>
<name>A0A060HS03_9ARCH</name>
<dbReference type="HOGENOM" id="CLU_270603_0_0_2"/>
<reference evidence="1 2" key="1">
    <citation type="journal article" date="2014" name="Int. J. Syst. Evol. Microbiol.">
        <title>Nitrososphaera viennensis gen. nov., sp. nov., an aerobic and mesophilic, ammonia-oxidizing archaeon from soil and a member of the archaeal phylum Thaumarchaeota.</title>
        <authorList>
            <person name="Stieglmeier M."/>
            <person name="Klingl A."/>
            <person name="Alves R.J."/>
            <person name="Rittmann S.K."/>
            <person name="Melcher M."/>
            <person name="Leisch N."/>
            <person name="Schleper C."/>
        </authorList>
    </citation>
    <scope>NUCLEOTIDE SEQUENCE [LARGE SCALE GENOMIC DNA]</scope>
    <source>
        <strain evidence="1">EN76</strain>
    </source>
</reference>
<sequence>MYSMDNNPTPAHMGWKKPTSVVFAALLFFGAVVGVMAFAPNQAYAAVSVTQDTPKIFGSALGRVMITDTAMQGGSTQDTITVNVEAKRGTTSLGSVNAQVKEIGTSSGQFELFVTTANSPFNPAAPTFDSTTPANAHVVRINTAPTGDGVNDAVIDLNGASAADQTKELKDGDSIVVTYGGQQSTILFQKTIATVSTDRTIAGNNTLITVRINDPDANNDPTLVNTFTASSAVVKAAISGVDKASFVANATFAETGQNSGVFEHTFKVGGTATTQSVIDLTALTLPQSVTFQVTDHDVYAPAPTGAVAPYNAAVSTTSTPSASVTLRNDDGLLGVTASITMANGIQLQVTDPDRNVDTAQRDTIDAGNVTVTVAGVTGTLNGIRFKETGDNTGIFVPDITDNRIAINLGSSSTVGATSITLDPATIADDRDITITYNDPHGDSNGAETFTSIRTLSHTAGALTGPGTSVGVTGTFSLTLNEPDLNTNTNSVESYTVTFPVGTATSTSANLPFGIGGFTAKARGSAWTPTTGNAITMTFIETGANTGIFTATNIEMQKINNVVSMSDGDQVEFKYTDNGESPAQTSTITISIGKPGKSIEVSRTTIPIPRASTTDVSKVILTVTDPSADSNPGSTDTITVPAFQMTKKDGSTITTPLMTGIGAQTLTETGVSTGVFTVTLNIGAGTESNANMDNAKLKITYGDVSTSITLRSYDGVVTSSASAVSNGQNITITVSDQDLNRDPAVREKIGTITLTTKNDAITGGGVLTINDAEETGADTGVFVKTVTIGKDIKVGDLANTIFGTEIEVKYTDLIASDISTNVSRDLTLNVKTASGSIDITPAVVGPGTKVAITVNDNDLNTNPQGTDRTTSGQEYIRVTSDRSGVNTLTTAVGEETGTNTGKMKTTLTLTPLKPTDVLSSAFGGTTKDITGKVLPGDIISIRYTDQADASGNKVTVSKTFKITSQDPLMNVSSTTVAAGNSFSLTVTDLDANTDGEAVDSVTAKVTSDSDVVGTTVTLLETGPNTGVFTGTVSTSTGVNAGSITVKTGDNVYMKYNDKYPADYADRVKQVVDPSKDFTFVLPIGASAPRADATSPSNPVLKDFAGQTLTEVTAGQQVFLSTAITNNQDTPQPFAAIVEVRDADGITVYLQWQQSTLTANGKVDVGLSWTPDAPGTYTVRTFVVNNISSPQALSPIAQSTITVS</sequence>
<evidence type="ECO:0000313" key="2">
    <source>
        <dbReference type="Proteomes" id="UP000027093"/>
    </source>
</evidence>
<dbReference type="KEGG" id="nvn:NVIE_016740"/>
<dbReference type="Proteomes" id="UP000027093">
    <property type="component" value="Chromosome"/>
</dbReference>
<organism evidence="1 2">
    <name type="scientific">Nitrososphaera viennensis EN76</name>
    <dbReference type="NCBI Taxonomy" id="926571"/>
    <lineage>
        <taxon>Archaea</taxon>
        <taxon>Nitrososphaerota</taxon>
        <taxon>Nitrososphaeria</taxon>
        <taxon>Nitrososphaerales</taxon>
        <taxon>Nitrososphaeraceae</taxon>
        <taxon>Nitrososphaera</taxon>
    </lineage>
</organism>